<protein>
    <submittedName>
        <fullName evidence="2">Uncharacterized protein</fullName>
    </submittedName>
</protein>
<dbReference type="AlphaFoldDB" id="A0A6A5URK2"/>
<proteinExistence type="predicted"/>
<evidence type="ECO:0000256" key="1">
    <source>
        <dbReference type="SAM" id="MobiDB-lite"/>
    </source>
</evidence>
<gene>
    <name evidence="2" type="ORF">BU23DRAFT_431444</name>
</gene>
<feature type="non-terminal residue" evidence="2">
    <location>
        <position position="301"/>
    </location>
</feature>
<dbReference type="OrthoDB" id="3777639at2759"/>
<name>A0A6A5URK2_9PLEO</name>
<keyword evidence="3" id="KW-1185">Reference proteome</keyword>
<feature type="non-terminal residue" evidence="2">
    <location>
        <position position="1"/>
    </location>
</feature>
<evidence type="ECO:0000313" key="2">
    <source>
        <dbReference type="EMBL" id="KAF1967328.1"/>
    </source>
</evidence>
<reference evidence="2" key="1">
    <citation type="journal article" date="2020" name="Stud. Mycol.">
        <title>101 Dothideomycetes genomes: a test case for predicting lifestyles and emergence of pathogens.</title>
        <authorList>
            <person name="Haridas S."/>
            <person name="Albert R."/>
            <person name="Binder M."/>
            <person name="Bloem J."/>
            <person name="Labutti K."/>
            <person name="Salamov A."/>
            <person name="Andreopoulos B."/>
            <person name="Baker S."/>
            <person name="Barry K."/>
            <person name="Bills G."/>
            <person name="Bluhm B."/>
            <person name="Cannon C."/>
            <person name="Castanera R."/>
            <person name="Culley D."/>
            <person name="Daum C."/>
            <person name="Ezra D."/>
            <person name="Gonzalez J."/>
            <person name="Henrissat B."/>
            <person name="Kuo A."/>
            <person name="Liang C."/>
            <person name="Lipzen A."/>
            <person name="Lutzoni F."/>
            <person name="Magnuson J."/>
            <person name="Mondo S."/>
            <person name="Nolan M."/>
            <person name="Ohm R."/>
            <person name="Pangilinan J."/>
            <person name="Park H.-J."/>
            <person name="Ramirez L."/>
            <person name="Alfaro M."/>
            <person name="Sun H."/>
            <person name="Tritt A."/>
            <person name="Yoshinaga Y."/>
            <person name="Zwiers L.-H."/>
            <person name="Turgeon B."/>
            <person name="Goodwin S."/>
            <person name="Spatafora J."/>
            <person name="Crous P."/>
            <person name="Grigoriev I."/>
        </authorList>
    </citation>
    <scope>NUCLEOTIDE SEQUENCE</scope>
    <source>
        <strain evidence="2">CBS 107.79</strain>
    </source>
</reference>
<feature type="region of interest" description="Disordered" evidence="1">
    <location>
        <begin position="137"/>
        <end position="185"/>
    </location>
</feature>
<sequence length="301" mass="31435">LLLLAPTAFAGNITVTPCGSGSGEETPCDLCNDKKAIKVVSWKDAKIMDFTFADAPAPEGFGGGYDPFWSVEEPALGCRILLFSPFNTDKGSTRAGTPGNIILSVNHKGCYKTHIGTRGIAAGACCGDECHRIGAIPGSQGHPKRELQPPPSRSKRFSLSPRQVPGQNPDPYNNGPVDAPEANPWDVGGEYSKTGVQVIGSESIPCRGETCDFSRTVEVSKAKSISTEHSVTFTNSKGASVSVNAGFMMLDGPMASVTIEGHEDFSKAVADSTGYSSTDTNSVGAAVRSTVSGGSVVNRKT</sequence>
<accession>A0A6A5URK2</accession>
<evidence type="ECO:0000313" key="3">
    <source>
        <dbReference type="Proteomes" id="UP000800036"/>
    </source>
</evidence>
<dbReference type="Proteomes" id="UP000800036">
    <property type="component" value="Unassembled WGS sequence"/>
</dbReference>
<dbReference type="EMBL" id="ML976734">
    <property type="protein sequence ID" value="KAF1967328.1"/>
    <property type="molecule type" value="Genomic_DNA"/>
</dbReference>
<organism evidence="2 3">
    <name type="scientific">Bimuria novae-zelandiae CBS 107.79</name>
    <dbReference type="NCBI Taxonomy" id="1447943"/>
    <lineage>
        <taxon>Eukaryota</taxon>
        <taxon>Fungi</taxon>
        <taxon>Dikarya</taxon>
        <taxon>Ascomycota</taxon>
        <taxon>Pezizomycotina</taxon>
        <taxon>Dothideomycetes</taxon>
        <taxon>Pleosporomycetidae</taxon>
        <taxon>Pleosporales</taxon>
        <taxon>Massarineae</taxon>
        <taxon>Didymosphaeriaceae</taxon>
        <taxon>Bimuria</taxon>
    </lineage>
</organism>